<dbReference type="Pfam" id="PF05973">
    <property type="entry name" value="Gp49"/>
    <property type="match status" value="1"/>
</dbReference>
<dbReference type="InterPro" id="IPR009241">
    <property type="entry name" value="HigB-like"/>
</dbReference>
<protein>
    <submittedName>
        <fullName evidence="1">Type II toxin-antitoxin system RelE/ParE family toxin</fullName>
    </submittedName>
</protein>
<comment type="caution">
    <text evidence="1">The sequence shown here is derived from an EMBL/GenBank/DDBJ whole genome shotgun (WGS) entry which is preliminary data.</text>
</comment>
<sequence length="120" mass="13664">MQRAKIVHAFFYVSTGGRRPVRDWLMSLSPDDRKLIGEDIATLEYCWPVGMPKCAAIVGVKGLFEIRSSLAHGRIARLFFMIQEGRMVLLHGFEKKTQKTPQKDIDLAVARMKDVARHAH</sequence>
<gene>
    <name evidence="1" type="ORF">DMY87_01300</name>
</gene>
<proteinExistence type="predicted"/>
<evidence type="ECO:0000313" key="2">
    <source>
        <dbReference type="Proteomes" id="UP000247536"/>
    </source>
</evidence>
<dbReference type="EMBL" id="QJRY01000001">
    <property type="protein sequence ID" value="PYB77054.1"/>
    <property type="molecule type" value="Genomic_DNA"/>
</dbReference>
<keyword evidence="2" id="KW-1185">Reference proteome</keyword>
<reference evidence="1 2" key="1">
    <citation type="submission" date="2018-06" db="EMBL/GenBank/DDBJ databases">
        <title>Rhizobium wuzhouense sp. nov., isolated from roots of Oryza officinalis.</title>
        <authorList>
            <person name="Yuan T."/>
        </authorList>
    </citation>
    <scope>NUCLEOTIDE SEQUENCE [LARGE SCALE GENOMIC DNA]</scope>
    <source>
        <strain evidence="1 2">W44</strain>
    </source>
</reference>
<organism evidence="1 2">
    <name type="scientific">Rhizobium wuzhouense</name>
    <dbReference type="NCBI Taxonomy" id="1986026"/>
    <lineage>
        <taxon>Bacteria</taxon>
        <taxon>Pseudomonadati</taxon>
        <taxon>Pseudomonadota</taxon>
        <taxon>Alphaproteobacteria</taxon>
        <taxon>Hyphomicrobiales</taxon>
        <taxon>Rhizobiaceae</taxon>
        <taxon>Rhizobium/Agrobacterium group</taxon>
        <taxon>Rhizobium</taxon>
    </lineage>
</organism>
<dbReference type="RefSeq" id="WP_110789486.1">
    <property type="nucleotide sequence ID" value="NZ_QJRY01000001.1"/>
</dbReference>
<accession>A0ABX5NWQ9</accession>
<evidence type="ECO:0000313" key="1">
    <source>
        <dbReference type="EMBL" id="PYB77054.1"/>
    </source>
</evidence>
<dbReference type="Proteomes" id="UP000247536">
    <property type="component" value="Unassembled WGS sequence"/>
</dbReference>
<name>A0ABX5NWQ9_9HYPH</name>